<dbReference type="Proteomes" id="UP001162541">
    <property type="component" value="Chromosome 3"/>
</dbReference>
<protein>
    <recommendedName>
        <fullName evidence="4">C-terminal of Roc (COR) domain-containing protein</fullName>
    </recommendedName>
</protein>
<gene>
    <name evidence="2" type="ORF">Mp_3g21060</name>
</gene>
<dbReference type="InterPro" id="IPR032675">
    <property type="entry name" value="LRR_dom_sf"/>
</dbReference>
<evidence type="ECO:0000313" key="3">
    <source>
        <dbReference type="Proteomes" id="UP001162541"/>
    </source>
</evidence>
<dbReference type="EMBL" id="AP019868">
    <property type="protein sequence ID" value="BBN06426.1"/>
    <property type="molecule type" value="Genomic_DNA"/>
</dbReference>
<evidence type="ECO:0000313" key="2">
    <source>
        <dbReference type="EMBL" id="BBN06426.1"/>
    </source>
</evidence>
<dbReference type="InterPro" id="IPR027417">
    <property type="entry name" value="P-loop_NTPase"/>
</dbReference>
<evidence type="ECO:0000256" key="1">
    <source>
        <dbReference type="SAM" id="MobiDB-lite"/>
    </source>
</evidence>
<evidence type="ECO:0008006" key="4">
    <source>
        <dbReference type="Google" id="ProtNLM"/>
    </source>
</evidence>
<feature type="region of interest" description="Disordered" evidence="1">
    <location>
        <begin position="1"/>
        <end position="25"/>
    </location>
</feature>
<dbReference type="Gene3D" id="3.80.10.10">
    <property type="entry name" value="Ribonuclease Inhibitor"/>
    <property type="match status" value="1"/>
</dbReference>
<dbReference type="Gene3D" id="3.40.50.300">
    <property type="entry name" value="P-loop containing nucleotide triphosphate hydrolases"/>
    <property type="match status" value="1"/>
</dbReference>
<sequence>MEGAGASNVSHAAQTRGMDSADEEPELPSAIQDLIRRLEDKGEPIRWLPKLSGPEFRDFFSDRARTITGWRSQVRLRILEAIGNCNTFEDLEVKSFCGEEISAFTASEWELILRGFRYSTVLRVINVDNLKWSSDAEVESLCSQLGRILNSSSVTHLTIDNCRLSARCFLNLASGLREHADSKLQSLDLYEAWEDSSAVKHVADMINCATRLETMSLGYKHDMEEETVGILSQALIQSSSLKELYLDNVKWGATLLLKALAGDDGNRSINRLWLKRMDRLGGCLRELLTSNPSLKEVTLDNLRMSPEEWRQLGEFIRGRATATTICVNCSLDENDTIDWKSIEALASAASSDVKDPTVKLRLSISWDHQLMLSMNLLGRVLRGEINSLKSFSLSTNEESLINQGFLRFNQETPESILWMNGKTGETSALKELKLYVGDMFFWKYGRKGGWMDLLCCLRGNTSLTHLDLSNNALDEKEFRDLMGLLQVNLTLQEIDVSNTSWTRDGKEALIQEALKQNQKRATYMTVFREAKLTFGDAKAGRLFLCGFPKAGKTKLCQTLMRIVQGKSWFGNKYHELWRTRGIEVELLQNNDKGHISIWDLAGQGIFRTLQNVLFPQTSNFCVFLFVYSPFCKETSSNKPESCFQTELEEWLSFITSSTRVTGHNRPQVLVVISHKDKAKSNSLTWADSIVDELMEKFAKSINLHFIQECFHVDARKKKQVIPLKNVIFEIFEKLWSEKSPRVPHLCSQLISLLVTNTKKNKSCPLWPYKKFHDFCAPSLTQFISSSSIHVVDHSRIMKSIISYLNDVGSIVYIPNLDYIIVDPNWLTNTLLGELVALGQTFQAQEFESSHKPMSHNLYTSKDGFVSESVFARLIDEFLEKQPSDQRGVDRELLENILINLDLCFKLEDTSQYFIPSFIPEPASMEKQKHREVEHVDSMAWETRGETSKFLGIRIQCQDKITMSLTAAFFPCFQMFMRRKLISEMHVSKEMVTCSRHYQRLFLDGHEIYVEQGTSHNYVDVLMLCSKHKSRSEALQYVMKHIVEVLISFCASSKGCPGVELMLGVIQTRCVEMLIPSHLRGAILIEELKSKFIHSIDDKLEDIPLDRSHLVEEEFFHYEHSWPSIKGYTSVIFERARDLLWESDVEAVVNGVRQKRMEQLESLQQGLIQQLESLQRGLIEVKNDLIHSYPENENMATDSNFLDMKDSNQPSSRCSSWVSTSVENRGTQLLLERIDEVEKNLGQKVDGVDERLRSVQSILERLQMKMEQIFSLQQELQSKLSDFMSKVDRIVEYSQTFQQSRTPKRPYVTDDVGLFYRVNSLLHVGKTVRLQLMCESATGFHSVKDQEGLKIRVDRYNSSWIRKTIEISYKIMYYAAKAGLDMTLGLGQAIPEWADLKSDIVDLVGISNCDRSAFLKGGESMELKEAWLRIQQTLAPINYSAIFKLYQVKYVRLELGGHAWVCEECMNKGLRTGILLGN</sequence>
<accession>A0AAF6B342</accession>
<name>A0AAF6B342_MARPO</name>
<dbReference type="SUPFAM" id="SSF52047">
    <property type="entry name" value="RNI-like"/>
    <property type="match status" value="1"/>
</dbReference>
<dbReference type="PANTHER" id="PTHR47679:SF1">
    <property type="entry name" value="PROTEIN TORNADO 1"/>
    <property type="match status" value="1"/>
</dbReference>
<reference evidence="3" key="1">
    <citation type="journal article" date="2020" name="Curr. Biol.">
        <title>Chromatin organization in early land plants reveals an ancestral association between H3K27me3, transposons, and constitutive heterochromatin.</title>
        <authorList>
            <person name="Montgomery S.A."/>
            <person name="Tanizawa Y."/>
            <person name="Galik B."/>
            <person name="Wang N."/>
            <person name="Ito T."/>
            <person name="Mochizuki T."/>
            <person name="Akimcheva S."/>
            <person name="Bowman J.L."/>
            <person name="Cognat V."/>
            <person name="Marechal-Drouard L."/>
            <person name="Ekker H."/>
            <person name="Hong S.F."/>
            <person name="Kohchi T."/>
            <person name="Lin S.S."/>
            <person name="Liu L.D."/>
            <person name="Nakamura Y."/>
            <person name="Valeeva L.R."/>
            <person name="Shakirov E.V."/>
            <person name="Shippen D.E."/>
            <person name="Wei W.L."/>
            <person name="Yagura M."/>
            <person name="Yamaoka S."/>
            <person name="Yamato K.T."/>
            <person name="Liu C."/>
            <person name="Berger F."/>
        </authorList>
    </citation>
    <scope>NUCLEOTIDE SEQUENCE [LARGE SCALE GENOMIC DNA]</scope>
    <source>
        <strain evidence="3">Tak-1</strain>
    </source>
</reference>
<proteinExistence type="predicted"/>
<organism evidence="2 3">
    <name type="scientific">Marchantia polymorpha subsp. ruderalis</name>
    <dbReference type="NCBI Taxonomy" id="1480154"/>
    <lineage>
        <taxon>Eukaryota</taxon>
        <taxon>Viridiplantae</taxon>
        <taxon>Streptophyta</taxon>
        <taxon>Embryophyta</taxon>
        <taxon>Marchantiophyta</taxon>
        <taxon>Marchantiopsida</taxon>
        <taxon>Marchantiidae</taxon>
        <taxon>Marchantiales</taxon>
        <taxon>Marchantiaceae</taxon>
        <taxon>Marchantia</taxon>
    </lineage>
</organism>
<dbReference type="PANTHER" id="PTHR47679">
    <property type="entry name" value="PROTEIN TORNADO 1"/>
    <property type="match status" value="1"/>
</dbReference>
<dbReference type="SUPFAM" id="SSF52540">
    <property type="entry name" value="P-loop containing nucleoside triphosphate hydrolases"/>
    <property type="match status" value="1"/>
</dbReference>